<evidence type="ECO:0000313" key="3">
    <source>
        <dbReference type="Proteomes" id="UP000016649"/>
    </source>
</evidence>
<dbReference type="InterPro" id="IPR011990">
    <property type="entry name" value="TPR-like_helical_dom_sf"/>
</dbReference>
<evidence type="ECO:0000256" key="1">
    <source>
        <dbReference type="PROSITE-ProRule" id="PRU00339"/>
    </source>
</evidence>
<dbReference type="PROSITE" id="PS51257">
    <property type="entry name" value="PROKAR_LIPOPROTEIN"/>
    <property type="match status" value="1"/>
</dbReference>
<sequence>MKIKEVIRLTGILSACCVLLFFSACRANVKYIKRMQSLEEGVSHPQTEEEITVAIQKYRQRVEDIMAAENQIGIWYKILGVRYLDNRMYGKALDCFQESVRYHPDNQNLYYYVGICAGYMAKAELDYNASGSTAKRASYLALAESAYKRSLELEPGFVRSLYALAVLYVFELNRPGEAVPFLQRLLTIDTGHTDALFVLARAYYMLYDYQAAADIYERIIKTSKDKVKIGEAEANKKTVLDALYASPE</sequence>
<accession>A0ABN0NXZ7</accession>
<dbReference type="InterPro" id="IPR019734">
    <property type="entry name" value="TPR_rpt"/>
</dbReference>
<dbReference type="SUPFAM" id="SSF48452">
    <property type="entry name" value="TPR-like"/>
    <property type="match status" value="1"/>
</dbReference>
<dbReference type="EMBL" id="AWVH01000037">
    <property type="protein sequence ID" value="ERJ92383.1"/>
    <property type="molecule type" value="Genomic_DNA"/>
</dbReference>
<dbReference type="Gene3D" id="1.25.40.10">
    <property type="entry name" value="Tetratricopeptide repeat domain"/>
    <property type="match status" value="1"/>
</dbReference>
<evidence type="ECO:0000313" key="2">
    <source>
        <dbReference type="EMBL" id="ERJ92383.1"/>
    </source>
</evidence>
<feature type="repeat" description="TPR" evidence="1">
    <location>
        <begin position="73"/>
        <end position="106"/>
    </location>
</feature>
<feature type="repeat" description="TPR" evidence="1">
    <location>
        <begin position="193"/>
        <end position="226"/>
    </location>
</feature>
<keyword evidence="3" id="KW-1185">Reference proteome</keyword>
<dbReference type="SMART" id="SM00028">
    <property type="entry name" value="TPR"/>
    <property type="match status" value="3"/>
</dbReference>
<reference evidence="2 3" key="1">
    <citation type="submission" date="2013-08" db="EMBL/GenBank/DDBJ databases">
        <authorList>
            <person name="Weinstock G."/>
            <person name="Sodergren E."/>
            <person name="Wylie T."/>
            <person name="Fulton L."/>
            <person name="Fulton R."/>
            <person name="Fronick C."/>
            <person name="O'Laughlin M."/>
            <person name="Godfrey J."/>
            <person name="Miner T."/>
            <person name="Herter B."/>
            <person name="Appelbaum E."/>
            <person name="Cordes M."/>
            <person name="Lek S."/>
            <person name="Wollam A."/>
            <person name="Pepin K.H."/>
            <person name="Palsikar V.B."/>
            <person name="Mitreva M."/>
            <person name="Wilson R.K."/>
        </authorList>
    </citation>
    <scope>NUCLEOTIDE SEQUENCE [LARGE SCALE GENOMIC DNA]</scope>
    <source>
        <strain evidence="2 3">ATCC 700332</strain>
    </source>
</reference>
<dbReference type="PROSITE" id="PS50005">
    <property type="entry name" value="TPR"/>
    <property type="match status" value="2"/>
</dbReference>
<name>A0ABN0NXZ7_TRELE</name>
<dbReference type="Pfam" id="PF14559">
    <property type="entry name" value="TPR_19"/>
    <property type="match status" value="1"/>
</dbReference>
<dbReference type="RefSeq" id="WP_021687745.1">
    <property type="nucleotide sequence ID" value="NZ_KI260569.1"/>
</dbReference>
<protein>
    <submittedName>
        <fullName evidence="2">Tetratricopeptide repeat protein</fullName>
    </submittedName>
</protein>
<organism evidence="2 3">
    <name type="scientific">Treponema lecithinolyticum ATCC 700332</name>
    <dbReference type="NCBI Taxonomy" id="1321815"/>
    <lineage>
        <taxon>Bacteria</taxon>
        <taxon>Pseudomonadati</taxon>
        <taxon>Spirochaetota</taxon>
        <taxon>Spirochaetia</taxon>
        <taxon>Spirochaetales</taxon>
        <taxon>Treponemataceae</taxon>
        <taxon>Treponema</taxon>
    </lineage>
</organism>
<keyword evidence="1" id="KW-0802">TPR repeat</keyword>
<gene>
    <name evidence="2" type="ORF">HMPREF9193_01543</name>
</gene>
<comment type="caution">
    <text evidence="2">The sequence shown here is derived from an EMBL/GenBank/DDBJ whole genome shotgun (WGS) entry which is preliminary data.</text>
</comment>
<proteinExistence type="predicted"/>
<dbReference type="Proteomes" id="UP000016649">
    <property type="component" value="Unassembled WGS sequence"/>
</dbReference>